<accession>A0AAW1JYI4</accession>
<keyword evidence="2" id="KW-1185">Reference proteome</keyword>
<sequence>MPQTQRGTATAIISTVTHCRASSKKTSSFMFLLSTHIRHNGTACNTLDLLPTANTNISDIKTRTLPSDHLALEFRLGEQDERTPERKRSNKYLRTERHQITVIEDEEGSAVFRDRDIAEKIASAFESYHATPNTSDQTELQVQSALNNFFLQNPIFPVRSQQYITSPKVIKKLIKQSPFLKAPGKDGI</sequence>
<gene>
    <name evidence="1" type="ORF">QE152_g26270</name>
</gene>
<evidence type="ECO:0000313" key="2">
    <source>
        <dbReference type="Proteomes" id="UP001458880"/>
    </source>
</evidence>
<organism evidence="1 2">
    <name type="scientific">Popillia japonica</name>
    <name type="common">Japanese beetle</name>
    <dbReference type="NCBI Taxonomy" id="7064"/>
    <lineage>
        <taxon>Eukaryota</taxon>
        <taxon>Metazoa</taxon>
        <taxon>Ecdysozoa</taxon>
        <taxon>Arthropoda</taxon>
        <taxon>Hexapoda</taxon>
        <taxon>Insecta</taxon>
        <taxon>Pterygota</taxon>
        <taxon>Neoptera</taxon>
        <taxon>Endopterygota</taxon>
        <taxon>Coleoptera</taxon>
        <taxon>Polyphaga</taxon>
        <taxon>Scarabaeiformia</taxon>
        <taxon>Scarabaeidae</taxon>
        <taxon>Rutelinae</taxon>
        <taxon>Popillia</taxon>
    </lineage>
</organism>
<dbReference type="AlphaFoldDB" id="A0AAW1JYI4"/>
<reference evidence="1 2" key="1">
    <citation type="journal article" date="2024" name="BMC Genomics">
        <title>De novo assembly and annotation of Popillia japonica's genome with initial clues to its potential as an invasive pest.</title>
        <authorList>
            <person name="Cucini C."/>
            <person name="Boschi S."/>
            <person name="Funari R."/>
            <person name="Cardaioli E."/>
            <person name="Iannotti N."/>
            <person name="Marturano G."/>
            <person name="Paoli F."/>
            <person name="Bruttini M."/>
            <person name="Carapelli A."/>
            <person name="Frati F."/>
            <person name="Nardi F."/>
        </authorList>
    </citation>
    <scope>NUCLEOTIDE SEQUENCE [LARGE SCALE GENOMIC DNA]</scope>
    <source>
        <strain evidence="1">DMR45628</strain>
    </source>
</reference>
<protein>
    <submittedName>
        <fullName evidence="1">Uncharacterized protein</fullName>
    </submittedName>
</protein>
<name>A0AAW1JYI4_POPJA</name>
<evidence type="ECO:0000313" key="1">
    <source>
        <dbReference type="EMBL" id="KAK9710042.1"/>
    </source>
</evidence>
<proteinExistence type="predicted"/>
<dbReference type="EMBL" id="JASPKY010000299">
    <property type="protein sequence ID" value="KAK9710042.1"/>
    <property type="molecule type" value="Genomic_DNA"/>
</dbReference>
<comment type="caution">
    <text evidence="1">The sequence shown here is derived from an EMBL/GenBank/DDBJ whole genome shotgun (WGS) entry which is preliminary data.</text>
</comment>
<dbReference type="Proteomes" id="UP001458880">
    <property type="component" value="Unassembled WGS sequence"/>
</dbReference>